<dbReference type="PANTHER" id="PTHR36923">
    <property type="entry name" value="FERREDOXIN"/>
    <property type="match status" value="1"/>
</dbReference>
<evidence type="ECO:0000256" key="7">
    <source>
        <dbReference type="SAM" id="MobiDB-lite"/>
    </source>
</evidence>
<keyword evidence="1 6" id="KW-0813">Transport</keyword>
<dbReference type="PANTHER" id="PTHR36923:SF3">
    <property type="entry name" value="FERREDOXIN"/>
    <property type="match status" value="1"/>
</dbReference>
<evidence type="ECO:0000256" key="3">
    <source>
        <dbReference type="ARBA" id="ARBA00022982"/>
    </source>
</evidence>
<dbReference type="EMBL" id="QRTC01000016">
    <property type="protein sequence ID" value="RGQ41798.1"/>
    <property type="molecule type" value="Genomic_DNA"/>
</dbReference>
<dbReference type="InterPro" id="IPR017900">
    <property type="entry name" value="4Fe4S_Fe_S_CS"/>
</dbReference>
<dbReference type="InterPro" id="IPR017896">
    <property type="entry name" value="4Fe4S_Fe-S-bd"/>
</dbReference>
<evidence type="ECO:0000256" key="6">
    <source>
        <dbReference type="RuleBase" id="RU368020"/>
    </source>
</evidence>
<dbReference type="PROSITE" id="PS00198">
    <property type="entry name" value="4FE4S_FER_1"/>
    <property type="match status" value="1"/>
</dbReference>
<evidence type="ECO:0000256" key="2">
    <source>
        <dbReference type="ARBA" id="ARBA00022723"/>
    </source>
</evidence>
<comment type="function">
    <text evidence="6">Ferredoxins are iron-sulfur proteins that transfer electrons in a wide variety of metabolic reactions.</text>
</comment>
<dbReference type="PROSITE" id="PS51379">
    <property type="entry name" value="4FE4S_FER_2"/>
    <property type="match status" value="1"/>
</dbReference>
<dbReference type="GO" id="GO:0009055">
    <property type="term" value="F:electron transfer activity"/>
    <property type="evidence" value="ECO:0007669"/>
    <property type="project" value="UniProtKB-UniRule"/>
</dbReference>
<gene>
    <name evidence="8" type="ORF">DWY99_05660</name>
</gene>
<keyword evidence="2 6" id="KW-0479">Metal-binding</keyword>
<dbReference type="SUPFAM" id="SSF54862">
    <property type="entry name" value="4Fe-4S ferredoxins"/>
    <property type="match status" value="1"/>
</dbReference>
<evidence type="ECO:0000313" key="8">
    <source>
        <dbReference type="EMBL" id="RGQ41798.1"/>
    </source>
</evidence>
<evidence type="ECO:0000256" key="5">
    <source>
        <dbReference type="ARBA" id="ARBA00023014"/>
    </source>
</evidence>
<dbReference type="InterPro" id="IPR001080">
    <property type="entry name" value="3Fe4S_ferredoxin"/>
</dbReference>
<dbReference type="GO" id="GO:0005506">
    <property type="term" value="F:iron ion binding"/>
    <property type="evidence" value="ECO:0007669"/>
    <property type="project" value="UniProtKB-UniRule"/>
</dbReference>
<evidence type="ECO:0000313" key="9">
    <source>
        <dbReference type="Proteomes" id="UP000284751"/>
    </source>
</evidence>
<keyword evidence="3 6" id="KW-0249">Electron transport</keyword>
<dbReference type="Pfam" id="PF13370">
    <property type="entry name" value="Fer4_13"/>
    <property type="match status" value="1"/>
</dbReference>
<protein>
    <recommendedName>
        <fullName evidence="6">Ferredoxin</fullName>
    </recommendedName>
</protein>
<dbReference type="PRINTS" id="PR00352">
    <property type="entry name" value="3FE4SFRDOXIN"/>
</dbReference>
<reference evidence="8 9" key="1">
    <citation type="submission" date="2018-08" db="EMBL/GenBank/DDBJ databases">
        <title>A genome reference for cultivated species of the human gut microbiota.</title>
        <authorList>
            <person name="Zou Y."/>
            <person name="Xue W."/>
            <person name="Luo G."/>
        </authorList>
    </citation>
    <scope>NUCLEOTIDE SEQUENCE [LARGE SCALE GENOMIC DNA]</scope>
    <source>
        <strain evidence="8 9">AF28-26</strain>
    </source>
</reference>
<keyword evidence="4 6" id="KW-0408">Iron</keyword>
<dbReference type="Proteomes" id="UP000284751">
    <property type="component" value="Unassembled WGS sequence"/>
</dbReference>
<dbReference type="InterPro" id="IPR051269">
    <property type="entry name" value="Fe-S_cluster_ET"/>
</dbReference>
<dbReference type="AlphaFoldDB" id="A0A412R9G8"/>
<organism evidence="8 9">
    <name type="scientific">[Clostridium] leptum</name>
    <dbReference type="NCBI Taxonomy" id="1535"/>
    <lineage>
        <taxon>Bacteria</taxon>
        <taxon>Bacillati</taxon>
        <taxon>Bacillota</taxon>
        <taxon>Clostridia</taxon>
        <taxon>Eubacteriales</taxon>
        <taxon>Oscillospiraceae</taxon>
        <taxon>Oscillospiraceae incertae sedis</taxon>
    </lineage>
</organism>
<keyword evidence="5 6" id="KW-0411">Iron-sulfur</keyword>
<feature type="compositionally biased region" description="Polar residues" evidence="7">
    <location>
        <begin position="54"/>
        <end position="65"/>
    </location>
</feature>
<evidence type="ECO:0000256" key="4">
    <source>
        <dbReference type="ARBA" id="ARBA00023004"/>
    </source>
</evidence>
<evidence type="ECO:0000256" key="1">
    <source>
        <dbReference type="ARBA" id="ARBA00022448"/>
    </source>
</evidence>
<comment type="caution">
    <text evidence="8">The sequence shown here is derived from an EMBL/GenBank/DDBJ whole genome shotgun (WGS) entry which is preliminary data.</text>
</comment>
<proteinExistence type="predicted"/>
<sequence length="65" mass="6891">MNAFIDQDGCIACGQCYDVCPEVFSAGDNGIAFVAQEQVPKDQEESARTAEQGCPTSVISLSDTE</sequence>
<dbReference type="GO" id="GO:0051536">
    <property type="term" value="F:iron-sulfur cluster binding"/>
    <property type="evidence" value="ECO:0007669"/>
    <property type="project" value="UniProtKB-KW"/>
</dbReference>
<name>A0A412R9G8_9FIRM</name>
<dbReference type="Gene3D" id="3.30.70.20">
    <property type="match status" value="1"/>
</dbReference>
<accession>A0A412R9G8</accession>
<feature type="region of interest" description="Disordered" evidence="7">
    <location>
        <begin position="42"/>
        <end position="65"/>
    </location>
</feature>